<accession>A0A2G1QLL1</accession>
<organism evidence="2 3">
    <name type="scientific">Zhengella mangrovi</name>
    <dbReference type="NCBI Taxonomy" id="1982044"/>
    <lineage>
        <taxon>Bacteria</taxon>
        <taxon>Pseudomonadati</taxon>
        <taxon>Pseudomonadota</taxon>
        <taxon>Alphaproteobacteria</taxon>
        <taxon>Hyphomicrobiales</taxon>
        <taxon>Notoacmeibacteraceae</taxon>
        <taxon>Zhengella</taxon>
    </lineage>
</organism>
<evidence type="ECO:0000313" key="2">
    <source>
        <dbReference type="EMBL" id="PHP66340.1"/>
    </source>
</evidence>
<dbReference type="SUPFAM" id="SSF51658">
    <property type="entry name" value="Xylose isomerase-like"/>
    <property type="match status" value="1"/>
</dbReference>
<dbReference type="InterPro" id="IPR036237">
    <property type="entry name" value="Xyl_isomerase-like_sf"/>
</dbReference>
<dbReference type="InterPro" id="IPR013022">
    <property type="entry name" value="Xyl_isomerase-like_TIM-brl"/>
</dbReference>
<dbReference type="PANTHER" id="PTHR12110:SF41">
    <property type="entry name" value="INOSOSE DEHYDRATASE"/>
    <property type="match status" value="1"/>
</dbReference>
<dbReference type="Pfam" id="PF01261">
    <property type="entry name" value="AP_endonuc_2"/>
    <property type="match status" value="1"/>
</dbReference>
<keyword evidence="2" id="KW-0413">Isomerase</keyword>
<feature type="domain" description="Xylose isomerase-like TIM barrel" evidence="1">
    <location>
        <begin position="21"/>
        <end position="235"/>
    </location>
</feature>
<dbReference type="PANTHER" id="PTHR12110">
    <property type="entry name" value="HYDROXYPYRUVATE ISOMERASE"/>
    <property type="match status" value="1"/>
</dbReference>
<dbReference type="InterPro" id="IPR050312">
    <property type="entry name" value="IolE/XylAMocC-like"/>
</dbReference>
<evidence type="ECO:0000259" key="1">
    <source>
        <dbReference type="Pfam" id="PF01261"/>
    </source>
</evidence>
<dbReference type="AlphaFoldDB" id="A0A2G1QLL1"/>
<dbReference type="Gene3D" id="3.20.20.150">
    <property type="entry name" value="Divalent-metal-dependent TIM barrel enzymes"/>
    <property type="match status" value="1"/>
</dbReference>
<name>A0A2G1QLL1_9HYPH</name>
<evidence type="ECO:0000313" key="3">
    <source>
        <dbReference type="Proteomes" id="UP000221168"/>
    </source>
</evidence>
<protein>
    <submittedName>
        <fullName evidence="2">Xylose isomerase</fullName>
    </submittedName>
</protein>
<sequence length="251" mass="27732">MTISFQLYSARNFQPWDDVIATLSDLGYKNVEGFGGNYADARAFRDLLDRHGMAMPTGHFFPIGTFEDGIDATLATARTLGMERLFCPAPEDALRGPANAADWIALARRLEDAAKRVQDAGFRFGWHNHHWEFMTCATGETPMALILEHAPSIEWEADIAWIVRGGADPLDWIGRHGDRMTTAHVKDLAPQGECADEDGWADVGHGVLDWPAIMDALRGAGVDLFVAEHDNPNDLKRFAGRTLATLRDLGE</sequence>
<dbReference type="EMBL" id="PDVP01000008">
    <property type="protein sequence ID" value="PHP66340.1"/>
    <property type="molecule type" value="Genomic_DNA"/>
</dbReference>
<dbReference type="RefSeq" id="WP_099306920.1">
    <property type="nucleotide sequence ID" value="NZ_PDVP01000008.1"/>
</dbReference>
<comment type="caution">
    <text evidence="2">The sequence shown here is derived from an EMBL/GenBank/DDBJ whole genome shotgun (WGS) entry which is preliminary data.</text>
</comment>
<gene>
    <name evidence="2" type="ORF">CSC94_13670</name>
</gene>
<dbReference type="GO" id="GO:0016853">
    <property type="term" value="F:isomerase activity"/>
    <property type="evidence" value="ECO:0007669"/>
    <property type="project" value="UniProtKB-KW"/>
</dbReference>
<keyword evidence="3" id="KW-1185">Reference proteome</keyword>
<dbReference type="OrthoDB" id="9798407at2"/>
<proteinExistence type="predicted"/>
<dbReference type="Proteomes" id="UP000221168">
    <property type="component" value="Unassembled WGS sequence"/>
</dbReference>
<reference evidence="2 3" key="1">
    <citation type="submission" date="2017-10" db="EMBL/GenBank/DDBJ databases">
        <title>Sedimentibacterium mangrovi gen. nov., sp. nov., a novel member of family Phyllobacteriacea isolated from mangrove sediment.</title>
        <authorList>
            <person name="Liao H."/>
            <person name="Tian Y."/>
        </authorList>
    </citation>
    <scope>NUCLEOTIDE SEQUENCE [LARGE SCALE GENOMIC DNA]</scope>
    <source>
        <strain evidence="2 3">X9-2-2</strain>
    </source>
</reference>